<evidence type="ECO:0000256" key="9">
    <source>
        <dbReference type="ARBA" id="ARBA00031155"/>
    </source>
</evidence>
<dbReference type="EMBL" id="BAMV01000008">
    <property type="protein sequence ID" value="GAN60005.1"/>
    <property type="molecule type" value="Genomic_DNA"/>
</dbReference>
<accession>A0A6N3SK08</accession>
<dbReference type="FunFam" id="3.20.20.70:FF:000154">
    <property type="entry name" value="Probable nitronate monooxygenase"/>
    <property type="match status" value="1"/>
</dbReference>
<dbReference type="InterPro" id="IPR013785">
    <property type="entry name" value="Aldolase_TIM"/>
</dbReference>
<reference evidence="14 16" key="2">
    <citation type="submission" date="2019-07" db="EMBL/GenBank/DDBJ databases">
        <title>Whole genome shotgun sequence of Acetobacter cibinongensis NBRC 16605.</title>
        <authorList>
            <person name="Hosoyama A."/>
            <person name="Uohara A."/>
            <person name="Ohji S."/>
            <person name="Ichikawa N."/>
        </authorList>
    </citation>
    <scope>NUCLEOTIDE SEQUENCE [LARGE SCALE GENOMIC DNA]</scope>
    <source>
        <strain evidence="14 16">NBRC 16605</strain>
    </source>
</reference>
<keyword evidence="4" id="KW-0285">Flavoprotein</keyword>
<dbReference type="STRING" id="1231339.Abci_008_138"/>
<comment type="catalytic activity">
    <reaction evidence="10">
        <text>3 propionate 3-nitronate + 3 O2 + H2O = 3 3-oxopropanoate + 2 nitrate + nitrite + H2O2 + 3 H(+)</text>
        <dbReference type="Rhea" id="RHEA:57332"/>
        <dbReference type="ChEBI" id="CHEBI:15377"/>
        <dbReference type="ChEBI" id="CHEBI:15378"/>
        <dbReference type="ChEBI" id="CHEBI:15379"/>
        <dbReference type="ChEBI" id="CHEBI:16240"/>
        <dbReference type="ChEBI" id="CHEBI:16301"/>
        <dbReference type="ChEBI" id="CHEBI:17632"/>
        <dbReference type="ChEBI" id="CHEBI:33190"/>
        <dbReference type="ChEBI" id="CHEBI:136067"/>
    </reaction>
</comment>
<keyword evidence="16" id="KW-1185">Reference proteome</keyword>
<dbReference type="Proteomes" id="UP000032671">
    <property type="component" value="Unassembled WGS sequence"/>
</dbReference>
<keyword evidence="12" id="KW-0732">Signal</keyword>
<keyword evidence="13" id="KW-0223">Dioxygenase</keyword>
<evidence type="ECO:0000313" key="15">
    <source>
        <dbReference type="Proteomes" id="UP000032671"/>
    </source>
</evidence>
<evidence type="ECO:0000256" key="12">
    <source>
        <dbReference type="SAM" id="SignalP"/>
    </source>
</evidence>
<dbReference type="Gene3D" id="3.20.20.70">
    <property type="entry name" value="Aldolase class I"/>
    <property type="match status" value="1"/>
</dbReference>
<proteinExistence type="inferred from homology"/>
<keyword evidence="8" id="KW-0503">Monooxygenase</keyword>
<evidence type="ECO:0000313" key="14">
    <source>
        <dbReference type="EMBL" id="GEL57625.1"/>
    </source>
</evidence>
<evidence type="ECO:0000256" key="5">
    <source>
        <dbReference type="ARBA" id="ARBA00022643"/>
    </source>
</evidence>
<dbReference type="GO" id="GO:0018580">
    <property type="term" value="F:nitronate monooxygenase activity"/>
    <property type="evidence" value="ECO:0007669"/>
    <property type="project" value="InterPro"/>
</dbReference>
<comment type="caution">
    <text evidence="13">The sequence shown here is derived from an EMBL/GenBank/DDBJ whole genome shotgun (WGS) entry which is preliminary data.</text>
</comment>
<dbReference type="SUPFAM" id="SSF51412">
    <property type="entry name" value="Inosine monophosphate dehydrogenase (IMPDH)"/>
    <property type="match status" value="1"/>
</dbReference>
<evidence type="ECO:0000256" key="3">
    <source>
        <dbReference type="ARBA" id="ARBA00022575"/>
    </source>
</evidence>
<dbReference type="GO" id="GO:0009636">
    <property type="term" value="P:response to toxic substance"/>
    <property type="evidence" value="ECO:0007669"/>
    <property type="project" value="UniProtKB-KW"/>
</dbReference>
<dbReference type="Proteomes" id="UP000321891">
    <property type="component" value="Unassembled WGS sequence"/>
</dbReference>
<dbReference type="EMBL" id="BJVU01000001">
    <property type="protein sequence ID" value="GEL57625.1"/>
    <property type="molecule type" value="Genomic_DNA"/>
</dbReference>
<dbReference type="RefSeq" id="WP_048838075.1">
    <property type="nucleotide sequence ID" value="NZ_BAMV01000008.1"/>
</dbReference>
<sequence>MWEKLALTLPLIQAPMAGVATPALAAAVSNAGGLGSLGLGASTVEQARQMVAALKAQTRGPFNLNVFIHAAPQRDLAQELAWLKQASPVFEKFGATPPSALQEIYTSCLDNPDMVRLLVEERPAVVSFHFGVPSADLCTALKAEGILLLATATCVQEARLLEKAGIDAIIAQGFEAGGHRGMFDPQSPDDQLSTLVLTRLLVRACQVPIIAAGGIMDGYGVAAARASGAMAAQLGTAFIGCPESAADAAYRAALTGPGAYHTRMTPVISGRPARTLPNMFMEHFGERPAHQVPAYPVAYDAAKALHAAAKNHGEFGFAAQWAGQGAPLARTLPAAELVAVLMQEAGGVAL</sequence>
<protein>
    <recommendedName>
        <fullName evidence="11">Nitronate monooxygenase</fullName>
    </recommendedName>
    <alternativeName>
        <fullName evidence="9">Propionate 3-nitronate monooxygenase</fullName>
    </alternativeName>
</protein>
<name>A0A0D6N2Q4_9PROT</name>
<evidence type="ECO:0000313" key="16">
    <source>
        <dbReference type="Proteomes" id="UP000321891"/>
    </source>
</evidence>
<dbReference type="InterPro" id="IPR004136">
    <property type="entry name" value="NMO"/>
</dbReference>
<evidence type="ECO:0000256" key="7">
    <source>
        <dbReference type="ARBA" id="ARBA00023002"/>
    </source>
</evidence>
<organism evidence="13 15">
    <name type="scientific">Acetobacter cibinongensis</name>
    <dbReference type="NCBI Taxonomy" id="146475"/>
    <lineage>
        <taxon>Bacteria</taxon>
        <taxon>Pseudomonadati</taxon>
        <taxon>Pseudomonadota</taxon>
        <taxon>Alphaproteobacteria</taxon>
        <taxon>Acetobacterales</taxon>
        <taxon>Acetobacteraceae</taxon>
        <taxon>Acetobacter</taxon>
    </lineage>
</organism>
<feature type="chain" id="PRO_5030005718" description="Nitronate monooxygenase" evidence="12">
    <location>
        <begin position="26"/>
        <end position="350"/>
    </location>
</feature>
<comment type="similarity">
    <text evidence="2">Belongs to the nitronate monooxygenase family. NMO class I subfamily.</text>
</comment>
<evidence type="ECO:0000256" key="2">
    <source>
        <dbReference type="ARBA" id="ARBA00009881"/>
    </source>
</evidence>
<dbReference type="GO" id="GO:0051213">
    <property type="term" value="F:dioxygenase activity"/>
    <property type="evidence" value="ECO:0007669"/>
    <property type="project" value="UniProtKB-KW"/>
</dbReference>
<dbReference type="CDD" id="cd04730">
    <property type="entry name" value="NPD_like"/>
    <property type="match status" value="1"/>
</dbReference>
<keyword evidence="6" id="KW-0547">Nucleotide-binding</keyword>
<evidence type="ECO:0000256" key="4">
    <source>
        <dbReference type="ARBA" id="ARBA00022630"/>
    </source>
</evidence>
<evidence type="ECO:0000256" key="8">
    <source>
        <dbReference type="ARBA" id="ARBA00023033"/>
    </source>
</evidence>
<accession>A0A0D6N2Q4</accession>
<dbReference type="GO" id="GO:0000166">
    <property type="term" value="F:nucleotide binding"/>
    <property type="evidence" value="ECO:0007669"/>
    <property type="project" value="UniProtKB-KW"/>
</dbReference>
<dbReference type="PANTHER" id="PTHR42747:SF3">
    <property type="entry name" value="NITRONATE MONOOXYGENASE-RELATED"/>
    <property type="match status" value="1"/>
</dbReference>
<evidence type="ECO:0000256" key="6">
    <source>
        <dbReference type="ARBA" id="ARBA00022741"/>
    </source>
</evidence>
<evidence type="ECO:0000256" key="11">
    <source>
        <dbReference type="ARBA" id="ARBA00067136"/>
    </source>
</evidence>
<gene>
    <name evidence="13" type="ORF">Abci_008_138</name>
    <name evidence="14" type="ORF">ACI01nite_02270</name>
</gene>
<evidence type="ECO:0000256" key="10">
    <source>
        <dbReference type="ARBA" id="ARBA00049401"/>
    </source>
</evidence>
<feature type="signal peptide" evidence="12">
    <location>
        <begin position="1"/>
        <end position="25"/>
    </location>
</feature>
<dbReference type="AlphaFoldDB" id="A0A0D6N2Q4"/>
<dbReference type="Pfam" id="PF03060">
    <property type="entry name" value="NMO"/>
    <property type="match status" value="1"/>
</dbReference>
<comment type="cofactor">
    <cofactor evidence="1">
        <name>FMN</name>
        <dbReference type="ChEBI" id="CHEBI:58210"/>
    </cofactor>
</comment>
<keyword evidence="5" id="KW-0288">FMN</keyword>
<dbReference type="PANTHER" id="PTHR42747">
    <property type="entry name" value="NITRONATE MONOOXYGENASE-RELATED"/>
    <property type="match status" value="1"/>
</dbReference>
<evidence type="ECO:0000313" key="13">
    <source>
        <dbReference type="EMBL" id="GAN60005.1"/>
    </source>
</evidence>
<evidence type="ECO:0000256" key="1">
    <source>
        <dbReference type="ARBA" id="ARBA00001917"/>
    </source>
</evidence>
<keyword evidence="3" id="KW-0216">Detoxification</keyword>
<reference evidence="13 15" key="1">
    <citation type="submission" date="2012-11" db="EMBL/GenBank/DDBJ databases">
        <title>Whole genome sequence of Acetobacter cibinongensis 4H-1.</title>
        <authorList>
            <person name="Azuma Y."/>
            <person name="Higashiura N."/>
            <person name="Hirakawa H."/>
            <person name="Matsushita K."/>
        </authorList>
    </citation>
    <scope>NUCLEOTIDE SEQUENCE [LARGE SCALE GENOMIC DNA]</scope>
    <source>
        <strain evidence="13 15">4H-1</strain>
    </source>
</reference>
<keyword evidence="7" id="KW-0560">Oxidoreductase</keyword>